<name>A0A1Y5SPW9_9RHOB</name>
<organism evidence="3 4">
    <name type="scientific">Roseisalinus antarcticus</name>
    <dbReference type="NCBI Taxonomy" id="254357"/>
    <lineage>
        <taxon>Bacteria</taxon>
        <taxon>Pseudomonadati</taxon>
        <taxon>Pseudomonadota</taxon>
        <taxon>Alphaproteobacteria</taxon>
        <taxon>Rhodobacterales</taxon>
        <taxon>Roseobacteraceae</taxon>
        <taxon>Roseisalinus</taxon>
    </lineage>
</organism>
<evidence type="ECO:0000313" key="3">
    <source>
        <dbReference type="EMBL" id="SLN45534.1"/>
    </source>
</evidence>
<gene>
    <name evidence="3" type="ORF">ROA7023_01889</name>
</gene>
<feature type="transmembrane region" description="Helical" evidence="2">
    <location>
        <begin position="346"/>
        <end position="367"/>
    </location>
</feature>
<feature type="transmembrane region" description="Helical" evidence="2">
    <location>
        <begin position="132"/>
        <end position="153"/>
    </location>
</feature>
<keyword evidence="4" id="KW-1185">Reference proteome</keyword>
<dbReference type="AlphaFoldDB" id="A0A1Y5SPW9"/>
<evidence type="ECO:0000313" key="4">
    <source>
        <dbReference type="Proteomes" id="UP000193900"/>
    </source>
</evidence>
<dbReference type="Proteomes" id="UP000193900">
    <property type="component" value="Unassembled WGS sequence"/>
</dbReference>
<evidence type="ECO:0008006" key="5">
    <source>
        <dbReference type="Google" id="ProtNLM"/>
    </source>
</evidence>
<evidence type="ECO:0000256" key="1">
    <source>
        <dbReference type="SAM" id="MobiDB-lite"/>
    </source>
</evidence>
<reference evidence="3 4" key="1">
    <citation type="submission" date="2017-03" db="EMBL/GenBank/DDBJ databases">
        <authorList>
            <person name="Afonso C.L."/>
            <person name="Miller P.J."/>
            <person name="Scott M.A."/>
            <person name="Spackman E."/>
            <person name="Goraichik I."/>
            <person name="Dimitrov K.M."/>
            <person name="Suarez D.L."/>
            <person name="Swayne D.E."/>
        </authorList>
    </citation>
    <scope>NUCLEOTIDE SEQUENCE [LARGE SCALE GENOMIC DNA]</scope>
    <source>
        <strain evidence="3 4">CECT 7023</strain>
    </source>
</reference>
<feature type="transmembrane region" description="Helical" evidence="2">
    <location>
        <begin position="259"/>
        <end position="279"/>
    </location>
</feature>
<dbReference type="InterPro" id="IPR010295">
    <property type="entry name" value="DUF898"/>
</dbReference>
<sequence>MTRAASTTWPGGALPADGSAAPPQAEREAADVIAPPEADALPVACVATRGPLFGLALRTGALTVLTLGFYRFWMKTRLRRWYWSSVRPGGLPMEYVGEPLEKLLGFLVAVVILAFYIGVVNLLLMFVSLSVFAGSAPAFLMSLLGVIPLWFYARYRARRYVLARTRWRGLRFGLEPGAWGYALRALGHWLAVILTLGLLWPRMTFGLEKYRTDRTFFGGLRLHQGGRWTMLLPAFGHVMGGAVFSVVFVLAAFDGAPDAFWMLGLSVPWLVFGLVHYSVEATRLMANAKTAGPLALDSRPRTGKIARIYLFGGLAALISLLIPLAVAGLLLAGAEATFAGILESHPALLAVAGAALYIALALIWSTLRHVFLTMPVWRHYAETLTVTGAVALPETRQRARDPFAEAEGFAEALDVGAAI</sequence>
<keyword evidence="2" id="KW-1133">Transmembrane helix</keyword>
<evidence type="ECO:0000256" key="2">
    <source>
        <dbReference type="SAM" id="Phobius"/>
    </source>
</evidence>
<feature type="transmembrane region" description="Helical" evidence="2">
    <location>
        <begin position="103"/>
        <end position="126"/>
    </location>
</feature>
<accession>A0A1Y5SPW9</accession>
<dbReference type="Pfam" id="PF05987">
    <property type="entry name" value="DUF898"/>
    <property type="match status" value="1"/>
</dbReference>
<keyword evidence="2" id="KW-0812">Transmembrane</keyword>
<dbReference type="EMBL" id="FWFZ01000007">
    <property type="protein sequence ID" value="SLN45534.1"/>
    <property type="molecule type" value="Genomic_DNA"/>
</dbReference>
<feature type="transmembrane region" description="Helical" evidence="2">
    <location>
        <begin position="188"/>
        <end position="207"/>
    </location>
</feature>
<keyword evidence="2" id="KW-0472">Membrane</keyword>
<feature type="transmembrane region" description="Helical" evidence="2">
    <location>
        <begin position="52"/>
        <end position="73"/>
    </location>
</feature>
<dbReference type="OrthoDB" id="7462354at2"/>
<feature type="transmembrane region" description="Helical" evidence="2">
    <location>
        <begin position="228"/>
        <end position="253"/>
    </location>
</feature>
<protein>
    <recommendedName>
        <fullName evidence="5">Inner membrane protein YjgN</fullName>
    </recommendedName>
</protein>
<feature type="transmembrane region" description="Helical" evidence="2">
    <location>
        <begin position="308"/>
        <end position="334"/>
    </location>
</feature>
<dbReference type="RefSeq" id="WP_085878744.1">
    <property type="nucleotide sequence ID" value="NZ_FWFZ01000007.1"/>
</dbReference>
<proteinExistence type="predicted"/>
<feature type="region of interest" description="Disordered" evidence="1">
    <location>
        <begin position="1"/>
        <end position="28"/>
    </location>
</feature>